<comment type="caution">
    <text evidence="1">The sequence shown here is derived from an EMBL/GenBank/DDBJ whole genome shotgun (WGS) entry which is preliminary data.</text>
</comment>
<evidence type="ECO:0008006" key="3">
    <source>
        <dbReference type="Google" id="ProtNLM"/>
    </source>
</evidence>
<dbReference type="OrthoDB" id="5815091at2"/>
<reference evidence="1 2" key="1">
    <citation type="submission" date="2018-11" db="EMBL/GenBank/DDBJ databases">
        <title>Photobacterium sp. BEI247 sp. nov., a marine bacterium isolated from Yongle Blue Hole in the South China Sea.</title>
        <authorList>
            <person name="Wang X."/>
        </authorList>
    </citation>
    <scope>NUCLEOTIDE SEQUENCE [LARGE SCALE GENOMIC DNA]</scope>
    <source>
        <strain evidence="2">BEI247</strain>
    </source>
</reference>
<accession>A0A444JW58</accession>
<dbReference type="PROSITE" id="PS51257">
    <property type="entry name" value="PROKAR_LIPOPROTEIN"/>
    <property type="match status" value="1"/>
</dbReference>
<dbReference type="EMBL" id="RJLM01000001">
    <property type="protein sequence ID" value="RWX57296.1"/>
    <property type="molecule type" value="Genomic_DNA"/>
</dbReference>
<dbReference type="Proteomes" id="UP000287563">
    <property type="component" value="Unassembled WGS sequence"/>
</dbReference>
<gene>
    <name evidence="1" type="ORF">EDI28_04490</name>
</gene>
<sequence>MFKKIITTTFIAGSLILSGCTNSRSEDYTYKPNTLSKEMVNVLHNYIQESNKNDSDTKVEFIEKQSLLKFTITNDDDRFVFGTGIGGKYFDKLCNGTEPFYVSIRENGIGLQFDFVDHGIDSFGPWNSDACPTPSQ</sequence>
<evidence type="ECO:0000313" key="1">
    <source>
        <dbReference type="EMBL" id="RWX57296.1"/>
    </source>
</evidence>
<name>A0A444JW58_9GAMM</name>
<keyword evidence="2" id="KW-1185">Reference proteome</keyword>
<protein>
    <recommendedName>
        <fullName evidence="3">Lipoprotein</fullName>
    </recommendedName>
</protein>
<organism evidence="1 2">
    <name type="scientific">Photobacterium chitinilyticum</name>
    <dbReference type="NCBI Taxonomy" id="2485123"/>
    <lineage>
        <taxon>Bacteria</taxon>
        <taxon>Pseudomonadati</taxon>
        <taxon>Pseudomonadota</taxon>
        <taxon>Gammaproteobacteria</taxon>
        <taxon>Vibrionales</taxon>
        <taxon>Vibrionaceae</taxon>
        <taxon>Photobacterium</taxon>
    </lineage>
</organism>
<dbReference type="AlphaFoldDB" id="A0A444JW58"/>
<proteinExistence type="predicted"/>
<evidence type="ECO:0000313" key="2">
    <source>
        <dbReference type="Proteomes" id="UP000287563"/>
    </source>
</evidence>
<dbReference type="RefSeq" id="WP_128782604.1">
    <property type="nucleotide sequence ID" value="NZ_RJLM01000001.1"/>
</dbReference>